<sequence length="629" mass="69763">MASTAIIRCPSIQLPPFRPRPRNSNLQKLEASFFPPLKSSIIRLKVRAPSSSSTPRFSPTTEDEVLKAISDSDESVLPCVRTYENDLGRLSLVGAVDFQQALTAAAADGGEAAAEHMNSGISAMVVETVYPGTSGERSTISTRLFLPTRNVLEKARNLRGSITEEMVSATGSKNILAMTFKQVVLHQVWSFELALFNPGCERDMNELDNPREAEAACTLSSSDEKVISAIAEVICKFVLDNTERSFVENSFGKSVNGFLPWFWKPKRIISRDNAAIMYKLNDYAISQNAKKLLEMFNSTKEEYKPVGRKLNFFWAKSPVYAELERIGGLEFSSWVSEYIPAYKLEIDADELGEVKFEGWKSSEGNRWEILLTHSQLIEMANVLDMYYEDVYTLPDKELPSDVMTNLMNLPKPKRNFSFFKTLSVSIASGILLFTIGVLGRLYLPHFYNEKRIIGSDRLPPATSEADYTRNESVDQKKLEGLCISVVEKIKDSCSLPEEIKVESGVGAWIGEVPQYLNSADTRSDEISTVDSNKEKNDADASSPSVEDIASYQVVLTLDGKIVGFQPTSRVAVNHWAANPLAKELHGGRNLSPGILEPGLSIPFPNEVVVIELLMSVNPKAPFALARPVL</sequence>
<name>A0A7N0REG6_KALFE</name>
<keyword evidence="2" id="KW-0472">Membrane</keyword>
<keyword evidence="4" id="KW-1185">Reference proteome</keyword>
<dbReference type="AlphaFoldDB" id="A0A7N0REG6"/>
<keyword evidence="2" id="KW-0812">Transmembrane</keyword>
<proteinExistence type="predicted"/>
<dbReference type="EnsemblPlants" id="Kaladp0010s0046.1.v1.1">
    <property type="protein sequence ID" value="Kaladp0010s0046.1.v1.1"/>
    <property type="gene ID" value="Kaladp0010s0046.v1.1"/>
</dbReference>
<dbReference type="PANTHER" id="PTHR35694">
    <property type="entry name" value="DENEDDYLASE"/>
    <property type="match status" value="1"/>
</dbReference>
<dbReference type="Proteomes" id="UP000594263">
    <property type="component" value="Unplaced"/>
</dbReference>
<evidence type="ECO:0000313" key="4">
    <source>
        <dbReference type="Proteomes" id="UP000594263"/>
    </source>
</evidence>
<dbReference type="GO" id="GO:0010027">
    <property type="term" value="P:thylakoid membrane organization"/>
    <property type="evidence" value="ECO:0007669"/>
    <property type="project" value="EnsemblPlants"/>
</dbReference>
<protein>
    <submittedName>
        <fullName evidence="3">Uncharacterized protein</fullName>
    </submittedName>
</protein>
<evidence type="ECO:0000313" key="3">
    <source>
        <dbReference type="EnsemblPlants" id="Kaladp0010s0046.1.v1.1"/>
    </source>
</evidence>
<evidence type="ECO:0000256" key="2">
    <source>
        <dbReference type="SAM" id="Phobius"/>
    </source>
</evidence>
<dbReference type="PANTHER" id="PTHR35694:SF1">
    <property type="entry name" value="DENEDDYLASE"/>
    <property type="match status" value="1"/>
</dbReference>
<dbReference type="GO" id="GO:0090391">
    <property type="term" value="P:granum assembly"/>
    <property type="evidence" value="ECO:0007669"/>
    <property type="project" value="EnsemblPlants"/>
</dbReference>
<dbReference type="GO" id="GO:0009507">
    <property type="term" value="C:chloroplast"/>
    <property type="evidence" value="ECO:0007669"/>
    <property type="project" value="EnsemblPlants"/>
</dbReference>
<feature type="transmembrane region" description="Helical" evidence="2">
    <location>
        <begin position="422"/>
        <end position="443"/>
    </location>
</feature>
<accession>A0A7N0REG6</accession>
<organism evidence="3 4">
    <name type="scientific">Kalanchoe fedtschenkoi</name>
    <name type="common">Lavender scallops</name>
    <name type="synonym">South American air plant</name>
    <dbReference type="NCBI Taxonomy" id="63787"/>
    <lineage>
        <taxon>Eukaryota</taxon>
        <taxon>Viridiplantae</taxon>
        <taxon>Streptophyta</taxon>
        <taxon>Embryophyta</taxon>
        <taxon>Tracheophyta</taxon>
        <taxon>Spermatophyta</taxon>
        <taxon>Magnoliopsida</taxon>
        <taxon>eudicotyledons</taxon>
        <taxon>Gunneridae</taxon>
        <taxon>Pentapetalae</taxon>
        <taxon>Saxifragales</taxon>
        <taxon>Crassulaceae</taxon>
        <taxon>Kalanchoe</taxon>
    </lineage>
</organism>
<dbReference type="GO" id="GO:1903866">
    <property type="term" value="P:palisade mesophyll development"/>
    <property type="evidence" value="ECO:0007669"/>
    <property type="project" value="EnsemblPlants"/>
</dbReference>
<keyword evidence="2" id="KW-1133">Transmembrane helix</keyword>
<dbReference type="Gramene" id="Kaladp0010s0046.1.v1.1">
    <property type="protein sequence ID" value="Kaladp0010s0046.1.v1.1"/>
    <property type="gene ID" value="Kaladp0010s0046.v1.1"/>
</dbReference>
<feature type="compositionally biased region" description="Basic and acidic residues" evidence="1">
    <location>
        <begin position="521"/>
        <end position="538"/>
    </location>
</feature>
<dbReference type="OMA" id="WSDEIKV"/>
<evidence type="ECO:0000256" key="1">
    <source>
        <dbReference type="SAM" id="MobiDB-lite"/>
    </source>
</evidence>
<feature type="region of interest" description="Disordered" evidence="1">
    <location>
        <begin position="520"/>
        <end position="543"/>
    </location>
</feature>
<reference evidence="3" key="1">
    <citation type="submission" date="2021-01" db="UniProtKB">
        <authorList>
            <consortium name="EnsemblPlants"/>
        </authorList>
    </citation>
    <scope>IDENTIFICATION</scope>
</reference>